<dbReference type="AlphaFoldDB" id="A0A0C2FK90"/>
<reference evidence="1 2" key="1">
    <citation type="submission" date="2013-12" db="EMBL/GenBank/DDBJ databases">
        <title>Draft genome of the parsitic nematode Ancylostoma duodenale.</title>
        <authorList>
            <person name="Mitreva M."/>
        </authorList>
    </citation>
    <scope>NUCLEOTIDE SEQUENCE [LARGE SCALE GENOMIC DNA]</scope>
    <source>
        <strain evidence="1 2">Zhejiang</strain>
    </source>
</reference>
<evidence type="ECO:0000313" key="2">
    <source>
        <dbReference type="Proteomes" id="UP000054047"/>
    </source>
</evidence>
<accession>A0A0C2FK90</accession>
<keyword evidence="2" id="KW-1185">Reference proteome</keyword>
<sequence>MHTGPESIGKFEETIDELKTAIIDVRDDTEVDSLNNLLHSMPKSLLEVACKEGEPIDSGDNPLGMMKAMNATKHDESLIKINEKLNQCWR</sequence>
<feature type="non-terminal residue" evidence="1">
    <location>
        <position position="90"/>
    </location>
</feature>
<organism evidence="1 2">
    <name type="scientific">Ancylostoma duodenale</name>
    <dbReference type="NCBI Taxonomy" id="51022"/>
    <lineage>
        <taxon>Eukaryota</taxon>
        <taxon>Metazoa</taxon>
        <taxon>Ecdysozoa</taxon>
        <taxon>Nematoda</taxon>
        <taxon>Chromadorea</taxon>
        <taxon>Rhabditida</taxon>
        <taxon>Rhabditina</taxon>
        <taxon>Rhabditomorpha</taxon>
        <taxon>Strongyloidea</taxon>
        <taxon>Ancylostomatidae</taxon>
        <taxon>Ancylostomatinae</taxon>
        <taxon>Ancylostoma</taxon>
    </lineage>
</organism>
<proteinExistence type="predicted"/>
<gene>
    <name evidence="1" type="ORF">ANCDUO_24686</name>
</gene>
<dbReference type="Proteomes" id="UP000054047">
    <property type="component" value="Unassembled WGS sequence"/>
</dbReference>
<name>A0A0C2FK90_9BILA</name>
<dbReference type="EMBL" id="KN773133">
    <property type="protein sequence ID" value="KIH45276.1"/>
    <property type="molecule type" value="Genomic_DNA"/>
</dbReference>
<protein>
    <submittedName>
        <fullName evidence="1">Uncharacterized protein</fullName>
    </submittedName>
</protein>
<dbReference type="OrthoDB" id="5900707at2759"/>
<evidence type="ECO:0000313" key="1">
    <source>
        <dbReference type="EMBL" id="KIH45276.1"/>
    </source>
</evidence>